<evidence type="ECO:0000259" key="7">
    <source>
        <dbReference type="PROSITE" id="PS51471"/>
    </source>
</evidence>
<accession>A0AAD7UBK4</accession>
<keyword evidence="2" id="KW-0479">Metal-binding</keyword>
<evidence type="ECO:0000256" key="3">
    <source>
        <dbReference type="ARBA" id="ARBA00022964"/>
    </source>
</evidence>
<feature type="domain" description="Fe2OG dioxygenase" evidence="7">
    <location>
        <begin position="375"/>
        <end position="533"/>
    </location>
</feature>
<dbReference type="AlphaFoldDB" id="A0AAD7UBK4"/>
<evidence type="ECO:0000313" key="9">
    <source>
        <dbReference type="Proteomes" id="UP001230188"/>
    </source>
</evidence>
<dbReference type="Gene3D" id="2.60.120.620">
    <property type="entry name" value="q2cbj1_9rhob like domain"/>
    <property type="match status" value="1"/>
</dbReference>
<protein>
    <recommendedName>
        <fullName evidence="7">Fe2OG dioxygenase domain-containing protein</fullName>
    </recommendedName>
</protein>
<proteinExistence type="predicted"/>
<keyword evidence="9" id="KW-1185">Reference proteome</keyword>
<dbReference type="GO" id="GO:0005783">
    <property type="term" value="C:endoplasmic reticulum"/>
    <property type="evidence" value="ECO:0007669"/>
    <property type="project" value="TreeGrafter"/>
</dbReference>
<keyword evidence="5" id="KW-0408">Iron</keyword>
<keyword evidence="4" id="KW-0560">Oxidoreductase</keyword>
<dbReference type="PANTHER" id="PTHR10869">
    <property type="entry name" value="PROLYL 4-HYDROXYLASE ALPHA SUBUNIT"/>
    <property type="match status" value="1"/>
</dbReference>
<gene>
    <name evidence="8" type="ORF">CTAYLR_006936</name>
</gene>
<dbReference type="SMART" id="SM00702">
    <property type="entry name" value="P4Hc"/>
    <property type="match status" value="1"/>
</dbReference>
<name>A0AAD7UBK4_9STRA</name>
<organism evidence="8 9">
    <name type="scientific">Chrysophaeum taylorii</name>
    <dbReference type="NCBI Taxonomy" id="2483200"/>
    <lineage>
        <taxon>Eukaryota</taxon>
        <taxon>Sar</taxon>
        <taxon>Stramenopiles</taxon>
        <taxon>Ochrophyta</taxon>
        <taxon>Pelagophyceae</taxon>
        <taxon>Pelagomonadales</taxon>
        <taxon>Pelagomonadaceae</taxon>
        <taxon>Chrysophaeum</taxon>
    </lineage>
</organism>
<dbReference type="InterPro" id="IPR044862">
    <property type="entry name" value="Pro_4_hyd_alph_FE2OG_OXY"/>
</dbReference>
<feature type="region of interest" description="Disordered" evidence="6">
    <location>
        <begin position="617"/>
        <end position="639"/>
    </location>
</feature>
<dbReference type="EMBL" id="JAQMWT010000488">
    <property type="protein sequence ID" value="KAJ8600653.1"/>
    <property type="molecule type" value="Genomic_DNA"/>
</dbReference>
<sequence length="639" mass="69492">MVAAKVEGYQRIASEEEEEIAILKVGNPDMEGWDAAMARGCFVVDQVEGLAGALERLTSVAFSVVTRTAAAANQALVTVRDDLSVELSSEAVWRAATNGRWGKKEACRRDGRAVISRLGATLGSGSLFAPEGWGGLEIPRYSSNSVPQVRARLNGDFGSAMAGVPLAPSEFESLDDFVRTGCERARAKTIGVEGLVGGASGAPLRVSDHSSCEASEGARCFDITGTRISSLEQAERIARDRRAAKGYPFDGGWDDAAAPDLWFVPSGLHFVWPTVAPGHETLTVIGDDPSILAEVTTLSMQPAVFRIRGFLDAKEAKETVDRNRPRIKPSEVGLVGRAGDKTRTSSNAWDTSSPGARALINRAFRLLKVDPDRKLEDGLQVLHYENEQWYKPHVDYFTAKNGGAAADESAFSNANPTERNGTNRFATVFLYLSDAPSGGETVFPLSTTHLEYDGGRLTAENTVNTPGFIRNEDAEWVCDESSRALRVKPRVAEAVLFYSQRGDGSLDAYSLHGSCPIHEGEKWAANLWVWNRPRDAIDKIKSAAKAQFSVVFHNDHPDAAISLHWDDASTFTKMGDIQPGAHLSMNTFPGHAFVATPVDDPKLTLGRWTMRHGKTQIRISTYSPSKTERRPASPPKVFQ</sequence>
<keyword evidence="3" id="KW-0223">Dioxygenase</keyword>
<dbReference type="GO" id="GO:0004656">
    <property type="term" value="F:procollagen-proline 4-dioxygenase activity"/>
    <property type="evidence" value="ECO:0007669"/>
    <property type="project" value="TreeGrafter"/>
</dbReference>
<reference evidence="8" key="1">
    <citation type="submission" date="2023-01" db="EMBL/GenBank/DDBJ databases">
        <title>Metagenome sequencing of chrysophaentin producing Chrysophaeum taylorii.</title>
        <authorList>
            <person name="Davison J."/>
            <person name="Bewley C."/>
        </authorList>
    </citation>
    <scope>NUCLEOTIDE SEQUENCE</scope>
    <source>
        <strain evidence="8">NIES-1699</strain>
    </source>
</reference>
<dbReference type="GO" id="GO:0031418">
    <property type="term" value="F:L-ascorbic acid binding"/>
    <property type="evidence" value="ECO:0007669"/>
    <property type="project" value="InterPro"/>
</dbReference>
<evidence type="ECO:0000256" key="5">
    <source>
        <dbReference type="ARBA" id="ARBA00023004"/>
    </source>
</evidence>
<evidence type="ECO:0000256" key="6">
    <source>
        <dbReference type="SAM" id="MobiDB-lite"/>
    </source>
</evidence>
<dbReference type="PROSITE" id="PS51471">
    <property type="entry name" value="FE2OG_OXY"/>
    <property type="match status" value="1"/>
</dbReference>
<evidence type="ECO:0000313" key="8">
    <source>
        <dbReference type="EMBL" id="KAJ8600653.1"/>
    </source>
</evidence>
<evidence type="ECO:0000256" key="1">
    <source>
        <dbReference type="ARBA" id="ARBA00001961"/>
    </source>
</evidence>
<comment type="caution">
    <text evidence="8">The sequence shown here is derived from an EMBL/GenBank/DDBJ whole genome shotgun (WGS) entry which is preliminary data.</text>
</comment>
<dbReference type="InterPro" id="IPR045054">
    <property type="entry name" value="P4HA-like"/>
</dbReference>
<dbReference type="Pfam" id="PF13640">
    <property type="entry name" value="2OG-FeII_Oxy_3"/>
    <property type="match status" value="1"/>
</dbReference>
<evidence type="ECO:0000256" key="4">
    <source>
        <dbReference type="ARBA" id="ARBA00023002"/>
    </source>
</evidence>
<dbReference type="PANTHER" id="PTHR10869:SF226">
    <property type="entry name" value="PROLYL 4-HYDROXYLASE ALPHA SUBUNIT DOMAIN-CONTAINING PROTEIN"/>
    <property type="match status" value="1"/>
</dbReference>
<dbReference type="Proteomes" id="UP001230188">
    <property type="component" value="Unassembled WGS sequence"/>
</dbReference>
<comment type="cofactor">
    <cofactor evidence="1">
        <name>L-ascorbate</name>
        <dbReference type="ChEBI" id="CHEBI:38290"/>
    </cofactor>
</comment>
<dbReference type="InterPro" id="IPR006620">
    <property type="entry name" value="Pro_4_hyd_alph"/>
</dbReference>
<evidence type="ECO:0000256" key="2">
    <source>
        <dbReference type="ARBA" id="ARBA00022723"/>
    </source>
</evidence>
<dbReference type="GO" id="GO:0005506">
    <property type="term" value="F:iron ion binding"/>
    <property type="evidence" value="ECO:0007669"/>
    <property type="project" value="InterPro"/>
</dbReference>
<dbReference type="InterPro" id="IPR005123">
    <property type="entry name" value="Oxoglu/Fe-dep_dioxygenase_dom"/>
</dbReference>